<protein>
    <submittedName>
        <fullName evidence="1">Uncharacterized protein</fullName>
    </submittedName>
</protein>
<reference evidence="1" key="1">
    <citation type="submission" date="2013-07" db="EMBL/GenBank/DDBJ databases">
        <title>The genome of Eucalyptus grandis.</title>
        <authorList>
            <person name="Schmutz J."/>
            <person name="Hayes R."/>
            <person name="Myburg A."/>
            <person name="Tuskan G."/>
            <person name="Grattapaglia D."/>
            <person name="Rokhsar D.S."/>
        </authorList>
    </citation>
    <scope>NUCLEOTIDE SEQUENCE</scope>
    <source>
        <tissue evidence="1">Leaf extractions</tissue>
    </source>
</reference>
<proteinExistence type="predicted"/>
<gene>
    <name evidence="1" type="ORF">EUGRSUZ_F04264</name>
</gene>
<sequence length="123" mass="14421">MVTLSRGSEPRYFELQVQPSHIPRPPSRLVTRKLNGNEIDSWITWDAKLREGRTSRDLGMFFLIDPFGIQRFPGYVPWDRVQLQNYLLGFREQLLPAIGFILVKVQKTNDLILVLVNRFLDHI</sequence>
<organism evidence="1">
    <name type="scientific">Eucalyptus grandis</name>
    <name type="common">Flooded gum</name>
    <dbReference type="NCBI Taxonomy" id="71139"/>
    <lineage>
        <taxon>Eukaryota</taxon>
        <taxon>Viridiplantae</taxon>
        <taxon>Streptophyta</taxon>
        <taxon>Embryophyta</taxon>
        <taxon>Tracheophyta</taxon>
        <taxon>Spermatophyta</taxon>
        <taxon>Magnoliopsida</taxon>
        <taxon>eudicotyledons</taxon>
        <taxon>Gunneridae</taxon>
        <taxon>Pentapetalae</taxon>
        <taxon>rosids</taxon>
        <taxon>malvids</taxon>
        <taxon>Myrtales</taxon>
        <taxon>Myrtaceae</taxon>
        <taxon>Myrtoideae</taxon>
        <taxon>Eucalypteae</taxon>
        <taxon>Eucalyptus</taxon>
    </lineage>
</organism>
<dbReference type="Gramene" id="KCW71170">
    <property type="protein sequence ID" value="KCW71170"/>
    <property type="gene ID" value="EUGRSUZ_F04264"/>
</dbReference>
<accession>A0A059BZR6</accession>
<dbReference type="InParanoid" id="A0A059BZR6"/>
<name>A0A059BZR6_EUCGR</name>
<dbReference type="AlphaFoldDB" id="A0A059BZR6"/>
<dbReference type="EMBL" id="KK198758">
    <property type="protein sequence ID" value="KCW71170.1"/>
    <property type="molecule type" value="Genomic_DNA"/>
</dbReference>
<evidence type="ECO:0000313" key="1">
    <source>
        <dbReference type="EMBL" id="KCW71170.1"/>
    </source>
</evidence>